<proteinExistence type="predicted"/>
<protein>
    <submittedName>
        <fullName evidence="2">Uncharacterized protein</fullName>
    </submittedName>
</protein>
<comment type="caution">
    <text evidence="2">The sequence shown here is derived from an EMBL/GenBank/DDBJ whole genome shotgun (WGS) entry which is preliminary data.</text>
</comment>
<organism evidence="2 3">
    <name type="scientific">Aspergillus sclerotialis</name>
    <dbReference type="NCBI Taxonomy" id="2070753"/>
    <lineage>
        <taxon>Eukaryota</taxon>
        <taxon>Fungi</taxon>
        <taxon>Dikarya</taxon>
        <taxon>Ascomycota</taxon>
        <taxon>Pezizomycotina</taxon>
        <taxon>Eurotiomycetes</taxon>
        <taxon>Eurotiomycetidae</taxon>
        <taxon>Eurotiales</taxon>
        <taxon>Aspergillaceae</taxon>
        <taxon>Aspergillus</taxon>
        <taxon>Aspergillus subgen. Polypaecilum</taxon>
    </lineage>
</organism>
<dbReference type="OrthoDB" id="252020at2759"/>
<sequence length="288" mass="31738">MEQPSVDPPPTYPPSELESIMNDDEKARLLDHYNKAPFLPDSDLFLPPIQPDAPGFTVESVLNRGLQIPSKSEYVTSGFAYPPVLGQCGVSKRHWSQFTQEIIQAAKLSHRQWTTAVAKGLGVLAIGGVMVGFLSAIPALIVARKARRNREEQNLVAATSSIGTSDLSRKIQLWNETFFQPRGILIRVDLPSDGLADLDISTSRTANKIYGDNGESSNFSSTSRVGPQSLFNQRRILDDENAREDASYRARIVVIPISKSSLEKTWLSNLDSERYQGYQAPSGDKSTA</sequence>
<keyword evidence="1" id="KW-0812">Transmembrane</keyword>
<dbReference type="Pfam" id="PF15496">
    <property type="entry name" value="DUF4646"/>
    <property type="match status" value="1"/>
</dbReference>
<keyword evidence="1" id="KW-0472">Membrane</keyword>
<gene>
    <name evidence="2" type="ORF">PHISCL_02846</name>
</gene>
<accession>A0A3A2ZPF5</accession>
<reference evidence="3" key="1">
    <citation type="submission" date="2017-02" db="EMBL/GenBank/DDBJ databases">
        <authorList>
            <person name="Tafer H."/>
            <person name="Lopandic K."/>
        </authorList>
    </citation>
    <scope>NUCLEOTIDE SEQUENCE [LARGE SCALE GENOMIC DNA]</scope>
    <source>
        <strain evidence="3">CBS 366.77</strain>
    </source>
</reference>
<evidence type="ECO:0000256" key="1">
    <source>
        <dbReference type="SAM" id="Phobius"/>
    </source>
</evidence>
<feature type="transmembrane region" description="Helical" evidence="1">
    <location>
        <begin position="121"/>
        <end position="143"/>
    </location>
</feature>
<keyword evidence="3" id="KW-1185">Reference proteome</keyword>
<dbReference type="InterPro" id="IPR028018">
    <property type="entry name" value="DUF4646"/>
</dbReference>
<dbReference type="EMBL" id="MVGC01000067">
    <property type="protein sequence ID" value="RJE24826.1"/>
    <property type="molecule type" value="Genomic_DNA"/>
</dbReference>
<evidence type="ECO:0000313" key="3">
    <source>
        <dbReference type="Proteomes" id="UP000266188"/>
    </source>
</evidence>
<dbReference type="Proteomes" id="UP000266188">
    <property type="component" value="Unassembled WGS sequence"/>
</dbReference>
<dbReference type="AlphaFoldDB" id="A0A3A2ZPF5"/>
<name>A0A3A2ZPF5_9EURO</name>
<keyword evidence="1" id="KW-1133">Transmembrane helix</keyword>
<evidence type="ECO:0000313" key="2">
    <source>
        <dbReference type="EMBL" id="RJE24826.1"/>
    </source>
</evidence>